<evidence type="ECO:0000313" key="1">
    <source>
        <dbReference type="EMBL" id="MCG2616169.1"/>
    </source>
</evidence>
<sequence>MSLKANFFPKSNAAAMKIIKPLFILLIALASCSSPKKAPVKAEPTVTRADLLNGGTSFSNAVVLKVTTEREGKDEEYKWLKNLYPGYSLVKRSEVKRGAKHYDVVRIKTKEGKLKDVYFDSTSFAGR</sequence>
<dbReference type="PROSITE" id="PS51257">
    <property type="entry name" value="PROKAR_LIPOPROTEIN"/>
    <property type="match status" value="1"/>
</dbReference>
<organism evidence="1 2">
    <name type="scientific">Terrimonas ginsenosidimutans</name>
    <dbReference type="NCBI Taxonomy" id="2908004"/>
    <lineage>
        <taxon>Bacteria</taxon>
        <taxon>Pseudomonadati</taxon>
        <taxon>Bacteroidota</taxon>
        <taxon>Chitinophagia</taxon>
        <taxon>Chitinophagales</taxon>
        <taxon>Chitinophagaceae</taxon>
        <taxon>Terrimonas</taxon>
    </lineage>
</organism>
<gene>
    <name evidence="1" type="ORF">LZZ85_17865</name>
</gene>
<keyword evidence="2" id="KW-1185">Reference proteome</keyword>
<dbReference type="RefSeq" id="WP_237874707.1">
    <property type="nucleotide sequence ID" value="NZ_JAKLTR010000012.1"/>
</dbReference>
<dbReference type="Proteomes" id="UP001165367">
    <property type="component" value="Unassembled WGS sequence"/>
</dbReference>
<accession>A0ABS9KUY8</accession>
<protein>
    <recommendedName>
        <fullName evidence="3">DUF4468 domain-containing protein</fullName>
    </recommendedName>
</protein>
<proteinExistence type="predicted"/>
<dbReference type="EMBL" id="JAKLTR010000012">
    <property type="protein sequence ID" value="MCG2616169.1"/>
    <property type="molecule type" value="Genomic_DNA"/>
</dbReference>
<evidence type="ECO:0000313" key="2">
    <source>
        <dbReference type="Proteomes" id="UP001165367"/>
    </source>
</evidence>
<reference evidence="1" key="1">
    <citation type="submission" date="2022-01" db="EMBL/GenBank/DDBJ databases">
        <authorList>
            <person name="Jo J.-H."/>
            <person name="Im W.-T."/>
        </authorList>
    </citation>
    <scope>NUCLEOTIDE SEQUENCE</scope>
    <source>
        <strain evidence="1">NA20</strain>
    </source>
</reference>
<comment type="caution">
    <text evidence="1">The sequence shown here is derived from an EMBL/GenBank/DDBJ whole genome shotgun (WGS) entry which is preliminary data.</text>
</comment>
<name>A0ABS9KUY8_9BACT</name>
<evidence type="ECO:0008006" key="3">
    <source>
        <dbReference type="Google" id="ProtNLM"/>
    </source>
</evidence>